<comment type="caution">
    <text evidence="1">The sequence shown here is derived from an EMBL/GenBank/DDBJ whole genome shotgun (WGS) entry which is preliminary data.</text>
</comment>
<dbReference type="EMBL" id="BOMN01000117">
    <property type="protein sequence ID" value="GIE25221.1"/>
    <property type="molecule type" value="Genomic_DNA"/>
</dbReference>
<organism evidence="1 2">
    <name type="scientific">Winogradskya humida</name>
    <dbReference type="NCBI Taxonomy" id="113566"/>
    <lineage>
        <taxon>Bacteria</taxon>
        <taxon>Bacillati</taxon>
        <taxon>Actinomycetota</taxon>
        <taxon>Actinomycetes</taxon>
        <taxon>Micromonosporales</taxon>
        <taxon>Micromonosporaceae</taxon>
        <taxon>Winogradskya</taxon>
    </lineage>
</organism>
<keyword evidence="2" id="KW-1185">Reference proteome</keyword>
<name>A0ABQ4A2Y7_9ACTN</name>
<proteinExistence type="predicted"/>
<sequence>MKVGRRYRVAVDDEAELHAALDLAVRDAAGAWRFIAMFAERYATPLVAQDGYGDEELRAAAAALGFGFPEALLVAYRMIGRRRDLTRRQDVLLSPDRVYVDYTGGVLVFRVENQNVVQWGIPLSAIAEPDPPVLLRLESGWRPYLDRVSLACVEMVLSEWMLADEPADNRELDDEAVATLERRFRRLPMPDYVLWADPDGKPMRWFSGLGAILREDAGHWLWVRADNAGAVAAVRQALPGDWLMVED</sequence>
<gene>
    <name evidence="1" type="ORF">Ahu01nite_083230</name>
</gene>
<evidence type="ECO:0000313" key="2">
    <source>
        <dbReference type="Proteomes" id="UP000603200"/>
    </source>
</evidence>
<evidence type="ECO:0000313" key="1">
    <source>
        <dbReference type="EMBL" id="GIE25221.1"/>
    </source>
</evidence>
<dbReference type="Proteomes" id="UP000603200">
    <property type="component" value="Unassembled WGS sequence"/>
</dbReference>
<reference evidence="1 2" key="1">
    <citation type="submission" date="2021-01" db="EMBL/GenBank/DDBJ databases">
        <title>Whole genome shotgun sequence of Actinoplanes humidus NBRC 14915.</title>
        <authorList>
            <person name="Komaki H."/>
            <person name="Tamura T."/>
        </authorList>
    </citation>
    <scope>NUCLEOTIDE SEQUENCE [LARGE SCALE GENOMIC DNA]</scope>
    <source>
        <strain evidence="1 2">NBRC 14915</strain>
    </source>
</reference>
<accession>A0ABQ4A2Y7</accession>
<protein>
    <submittedName>
        <fullName evidence="1">Uncharacterized protein</fullName>
    </submittedName>
</protein>